<dbReference type="InterPro" id="IPR007627">
    <property type="entry name" value="RNA_pol_sigma70_r2"/>
</dbReference>
<dbReference type="Gene3D" id="1.10.1740.10">
    <property type="match status" value="1"/>
</dbReference>
<dbReference type="EMBL" id="MOBM01000012">
    <property type="protein sequence ID" value="RON16706.1"/>
    <property type="molecule type" value="Genomic_DNA"/>
</dbReference>
<dbReference type="Pfam" id="PF08281">
    <property type="entry name" value="Sigma70_r4_2"/>
    <property type="match status" value="1"/>
</dbReference>
<dbReference type="InterPro" id="IPR013324">
    <property type="entry name" value="RNA_pol_sigma_r3/r4-like"/>
</dbReference>
<dbReference type="NCBIfam" id="TIGR02937">
    <property type="entry name" value="sigma70-ECF"/>
    <property type="match status" value="1"/>
</dbReference>
<keyword evidence="2" id="KW-0805">Transcription regulation</keyword>
<dbReference type="Gene3D" id="1.10.10.10">
    <property type="entry name" value="Winged helix-like DNA-binding domain superfamily/Winged helix DNA-binding domain"/>
    <property type="match status" value="1"/>
</dbReference>
<dbReference type="GO" id="GO:0006352">
    <property type="term" value="P:DNA-templated transcription initiation"/>
    <property type="evidence" value="ECO:0007669"/>
    <property type="project" value="InterPro"/>
</dbReference>
<dbReference type="Proteomes" id="UP000284002">
    <property type="component" value="Unassembled WGS sequence"/>
</dbReference>
<comment type="caution">
    <text evidence="7">The sequence shown here is derived from an EMBL/GenBank/DDBJ whole genome shotgun (WGS) entry which is preliminary data.</text>
</comment>
<name>A0A423HU53_9PSED</name>
<dbReference type="PANTHER" id="PTHR43133">
    <property type="entry name" value="RNA POLYMERASE ECF-TYPE SIGMA FACTO"/>
    <property type="match status" value="1"/>
</dbReference>
<dbReference type="AlphaFoldDB" id="A0A423HU53"/>
<dbReference type="GO" id="GO:0003677">
    <property type="term" value="F:DNA binding"/>
    <property type="evidence" value="ECO:0007669"/>
    <property type="project" value="InterPro"/>
</dbReference>
<dbReference type="InterPro" id="IPR013249">
    <property type="entry name" value="RNA_pol_sigma70_r4_t2"/>
</dbReference>
<dbReference type="InterPro" id="IPR013325">
    <property type="entry name" value="RNA_pol_sigma_r2"/>
</dbReference>
<evidence type="ECO:0000256" key="2">
    <source>
        <dbReference type="ARBA" id="ARBA00023015"/>
    </source>
</evidence>
<dbReference type="InterPro" id="IPR039425">
    <property type="entry name" value="RNA_pol_sigma-70-like"/>
</dbReference>
<dbReference type="SUPFAM" id="SSF88659">
    <property type="entry name" value="Sigma3 and sigma4 domains of RNA polymerase sigma factors"/>
    <property type="match status" value="1"/>
</dbReference>
<evidence type="ECO:0000313" key="8">
    <source>
        <dbReference type="Proteomes" id="UP000284002"/>
    </source>
</evidence>
<evidence type="ECO:0000256" key="1">
    <source>
        <dbReference type="ARBA" id="ARBA00010641"/>
    </source>
</evidence>
<reference evidence="7 8" key="1">
    <citation type="submission" date="2016-10" db="EMBL/GenBank/DDBJ databases">
        <title>Comparative genome analysis of multiple Pseudomonas spp. focuses on biocontrol and plant growth promoting traits.</title>
        <authorList>
            <person name="Tao X.-Y."/>
            <person name="Taylor C.G."/>
        </authorList>
    </citation>
    <scope>NUCLEOTIDE SEQUENCE [LARGE SCALE GENOMIC DNA]</scope>
    <source>
        <strain evidence="7 8">36C6</strain>
    </source>
</reference>
<keyword evidence="3" id="KW-0731">Sigma factor</keyword>
<accession>A0A423HU53</accession>
<dbReference type="GO" id="GO:0016987">
    <property type="term" value="F:sigma factor activity"/>
    <property type="evidence" value="ECO:0007669"/>
    <property type="project" value="UniProtKB-KW"/>
</dbReference>
<keyword evidence="4" id="KW-0804">Transcription</keyword>
<dbReference type="Pfam" id="PF04542">
    <property type="entry name" value="Sigma70_r2"/>
    <property type="match status" value="1"/>
</dbReference>
<dbReference type="InterPro" id="IPR036388">
    <property type="entry name" value="WH-like_DNA-bd_sf"/>
</dbReference>
<dbReference type="CDD" id="cd06171">
    <property type="entry name" value="Sigma70_r4"/>
    <property type="match status" value="1"/>
</dbReference>
<dbReference type="InterPro" id="IPR014284">
    <property type="entry name" value="RNA_pol_sigma-70_dom"/>
</dbReference>
<feature type="domain" description="RNA polymerase sigma factor 70 region 4 type 2" evidence="6">
    <location>
        <begin position="112"/>
        <end position="159"/>
    </location>
</feature>
<gene>
    <name evidence="7" type="ORF">BK662_09305</name>
</gene>
<evidence type="ECO:0000259" key="6">
    <source>
        <dbReference type="Pfam" id="PF08281"/>
    </source>
</evidence>
<feature type="domain" description="RNA polymerase sigma-70 region 2" evidence="5">
    <location>
        <begin position="15"/>
        <end position="80"/>
    </location>
</feature>
<evidence type="ECO:0000259" key="5">
    <source>
        <dbReference type="Pfam" id="PF04542"/>
    </source>
</evidence>
<dbReference type="SUPFAM" id="SSF88946">
    <property type="entry name" value="Sigma2 domain of RNA polymerase sigma factors"/>
    <property type="match status" value="1"/>
</dbReference>
<sequence length="187" mass="21050">MSGADFSHRNDVGGLFRAHYAWLCAWLRHYLGASPSVEDIAAETFVQLLESPGLTPIREPRALLTTIAHRLIYRLWRRRDLERQHLDQLPAIDPLGGPSPEDLAQFSQALTRLDQTLDRLPGKVRATFLLSRIDGLTYPQIAAELGISQRSVSVYMTRSQALCAQHSANEPLNRLPLSRFPLNQRSA</sequence>
<dbReference type="PANTHER" id="PTHR43133:SF63">
    <property type="entry name" value="RNA POLYMERASE SIGMA FACTOR FECI-RELATED"/>
    <property type="match status" value="1"/>
</dbReference>
<organism evidence="7 8">
    <name type="scientific">Pseudomonas frederiksbergensis</name>
    <dbReference type="NCBI Taxonomy" id="104087"/>
    <lineage>
        <taxon>Bacteria</taxon>
        <taxon>Pseudomonadati</taxon>
        <taxon>Pseudomonadota</taxon>
        <taxon>Gammaproteobacteria</taxon>
        <taxon>Pseudomonadales</taxon>
        <taxon>Pseudomonadaceae</taxon>
        <taxon>Pseudomonas</taxon>
    </lineage>
</organism>
<evidence type="ECO:0000256" key="4">
    <source>
        <dbReference type="ARBA" id="ARBA00023163"/>
    </source>
</evidence>
<comment type="similarity">
    <text evidence="1">Belongs to the sigma-70 factor family. ECF subfamily.</text>
</comment>
<protein>
    <submittedName>
        <fullName evidence="7">RNA polymerase subunit sigma</fullName>
    </submittedName>
</protein>
<evidence type="ECO:0000313" key="7">
    <source>
        <dbReference type="EMBL" id="RON16706.1"/>
    </source>
</evidence>
<evidence type="ECO:0000256" key="3">
    <source>
        <dbReference type="ARBA" id="ARBA00023082"/>
    </source>
</evidence>
<dbReference type="RefSeq" id="WP_123357892.1">
    <property type="nucleotide sequence ID" value="NZ_MOBM01000012.1"/>
</dbReference>
<proteinExistence type="inferred from homology"/>